<sequence length="109" mass="12197">MTAVLSVRTDGSKLPILFIMRGMPGGLIEKTEFDDFPIGHFYAVQQRAWMDSRVWAYYQGSVLKPQVHAPSVRLLDNFDSHVRERGMKIASEEAGCIVAPILDQCRSAA</sequence>
<protein>
    <recommendedName>
        <fullName evidence="3">DDE-1 domain-containing protein</fullName>
    </recommendedName>
</protein>
<proteinExistence type="predicted"/>
<reference evidence="1 2" key="1">
    <citation type="submission" date="2019-06" db="EMBL/GenBank/DDBJ databases">
        <title>Genomics analysis of Aphanomyces spp. identifies a new class of oomycete effector associated with host adaptation.</title>
        <authorList>
            <person name="Gaulin E."/>
        </authorList>
    </citation>
    <scope>NUCLEOTIDE SEQUENCE [LARGE SCALE GENOMIC DNA]</scope>
    <source>
        <strain evidence="1 2">E</strain>
    </source>
</reference>
<accession>A0A6A4ZLZ9</accession>
<dbReference type="VEuPathDB" id="FungiDB:H257_09096"/>
<comment type="caution">
    <text evidence="1">The sequence shown here is derived from an EMBL/GenBank/DDBJ whole genome shotgun (WGS) entry which is preliminary data.</text>
</comment>
<evidence type="ECO:0000313" key="1">
    <source>
        <dbReference type="EMBL" id="KAF0713579.1"/>
    </source>
</evidence>
<dbReference type="EMBL" id="VJMI01017485">
    <property type="protein sequence ID" value="KAF0713579.1"/>
    <property type="molecule type" value="Genomic_DNA"/>
</dbReference>
<name>A0A6A4ZLZ9_APHAT</name>
<dbReference type="AlphaFoldDB" id="A0A6A4ZLZ9"/>
<evidence type="ECO:0008006" key="3">
    <source>
        <dbReference type="Google" id="ProtNLM"/>
    </source>
</evidence>
<dbReference type="Proteomes" id="UP000469452">
    <property type="component" value="Unassembled WGS sequence"/>
</dbReference>
<gene>
    <name evidence="1" type="ORF">AaE_011762</name>
</gene>
<evidence type="ECO:0000313" key="2">
    <source>
        <dbReference type="Proteomes" id="UP000469452"/>
    </source>
</evidence>
<organism evidence="1 2">
    <name type="scientific">Aphanomyces astaci</name>
    <name type="common">Crayfish plague agent</name>
    <dbReference type="NCBI Taxonomy" id="112090"/>
    <lineage>
        <taxon>Eukaryota</taxon>
        <taxon>Sar</taxon>
        <taxon>Stramenopiles</taxon>
        <taxon>Oomycota</taxon>
        <taxon>Saprolegniomycetes</taxon>
        <taxon>Saprolegniales</taxon>
        <taxon>Verrucalvaceae</taxon>
        <taxon>Aphanomyces</taxon>
    </lineage>
</organism>